<dbReference type="InterPro" id="IPR029063">
    <property type="entry name" value="SAM-dependent_MTases_sf"/>
</dbReference>
<dbReference type="CDD" id="cd02440">
    <property type="entry name" value="AdoMet_MTases"/>
    <property type="match status" value="1"/>
</dbReference>
<dbReference type="PANTHER" id="PTHR12993:SF29">
    <property type="entry name" value="BLR3841 PROTEIN"/>
    <property type="match status" value="1"/>
</dbReference>
<dbReference type="InterPro" id="IPR041698">
    <property type="entry name" value="Methyltransf_25"/>
</dbReference>
<dbReference type="Pfam" id="PF13649">
    <property type="entry name" value="Methyltransf_25"/>
    <property type="match status" value="1"/>
</dbReference>
<name>A0A0N7F5X0_9PSEU</name>
<dbReference type="Proteomes" id="UP000063699">
    <property type="component" value="Chromosome"/>
</dbReference>
<dbReference type="KEGG" id="kphy:AOZ06_39340"/>
<dbReference type="STRING" id="860235.AOZ06_39340"/>
<dbReference type="SUPFAM" id="SSF53335">
    <property type="entry name" value="S-adenosyl-L-methionine-dependent methyltransferases"/>
    <property type="match status" value="1"/>
</dbReference>
<dbReference type="GO" id="GO:0016811">
    <property type="term" value="F:hydrolase activity, acting on carbon-nitrogen (but not peptide) bonds, in linear amides"/>
    <property type="evidence" value="ECO:0007669"/>
    <property type="project" value="TreeGrafter"/>
</dbReference>
<proteinExistence type="predicted"/>
<evidence type="ECO:0000313" key="4">
    <source>
        <dbReference type="Proteomes" id="UP000063699"/>
    </source>
</evidence>
<evidence type="ECO:0000259" key="2">
    <source>
        <dbReference type="Pfam" id="PF13649"/>
    </source>
</evidence>
<keyword evidence="4" id="KW-1185">Reference proteome</keyword>
<dbReference type="InterPro" id="IPR024078">
    <property type="entry name" value="LmbE-like_dom_sf"/>
</dbReference>
<feature type="domain" description="Methyltransferase" evidence="2">
    <location>
        <begin position="258"/>
        <end position="346"/>
    </location>
</feature>
<dbReference type="AlphaFoldDB" id="A0A0N7F5X0"/>
<reference evidence="3 4" key="1">
    <citation type="submission" date="2015-07" db="EMBL/GenBank/DDBJ databases">
        <title>Genome sequencing of Kibdelosporangium phytohabitans.</title>
        <authorList>
            <person name="Qin S."/>
            <person name="Xing K."/>
        </authorList>
    </citation>
    <scope>NUCLEOTIDE SEQUENCE [LARGE SCALE GENOMIC DNA]</scope>
    <source>
        <strain evidence="3 4">KLBMP1111</strain>
    </source>
</reference>
<dbReference type="Gene3D" id="3.40.50.10320">
    <property type="entry name" value="LmbE-like"/>
    <property type="match status" value="1"/>
</dbReference>
<protein>
    <submittedName>
        <fullName evidence="3">LmbE family protein</fullName>
    </submittedName>
</protein>
<dbReference type="Pfam" id="PF02585">
    <property type="entry name" value="PIG-L"/>
    <property type="match status" value="1"/>
</dbReference>
<evidence type="ECO:0000256" key="1">
    <source>
        <dbReference type="ARBA" id="ARBA00022833"/>
    </source>
</evidence>
<dbReference type="InterPro" id="IPR003737">
    <property type="entry name" value="GlcNAc_PI_deacetylase-related"/>
</dbReference>
<sequence length="396" mass="43630">MAAHPDDETLGASGCLQALHAAGARVDIVVASDGEAAFPALGEEDRAALGRRRRAELVESLRVQGLDQAAIHWLGLPDSGLSGHAEDLTEVLRELLADADCCVLPWPYDPHPDHSTVGACVLAAAPVTAHCWSYPIWMWHWTAEDSPDIPWRRAFTCALSDEQRARKSAGIKAFVSQLERGPDGSDPILPPDVLEHFDRDHEVLFRESRAQSAPIARFSELYAAQADPWQTEDSWYERRKRQTLLAALPREHYRHAIEPACGTGTLTAELARRADRVSAFDAVADVVTATQRRQLPGVTVAQAILPAGFPDETADLVVLSEILYYLSDEDLRKTVDNAITSLASGGDLVLAHWRPWAPEATRDGAEAHELVAARPELSTVVEHRDEEFLLHVLRRQ</sequence>
<keyword evidence="1" id="KW-0862">Zinc</keyword>
<accession>A0A0N7F5X0</accession>
<dbReference type="PANTHER" id="PTHR12993">
    <property type="entry name" value="N-ACETYLGLUCOSAMINYL-PHOSPHATIDYLINOSITOL DE-N-ACETYLASE-RELATED"/>
    <property type="match status" value="1"/>
</dbReference>
<dbReference type="EMBL" id="CP012752">
    <property type="protein sequence ID" value="ALG15407.1"/>
    <property type="molecule type" value="Genomic_DNA"/>
</dbReference>
<dbReference type="SUPFAM" id="SSF102588">
    <property type="entry name" value="LmbE-like"/>
    <property type="match status" value="1"/>
</dbReference>
<organism evidence="3 4">
    <name type="scientific">Kibdelosporangium phytohabitans</name>
    <dbReference type="NCBI Taxonomy" id="860235"/>
    <lineage>
        <taxon>Bacteria</taxon>
        <taxon>Bacillati</taxon>
        <taxon>Actinomycetota</taxon>
        <taxon>Actinomycetes</taxon>
        <taxon>Pseudonocardiales</taxon>
        <taxon>Pseudonocardiaceae</taxon>
        <taxon>Kibdelosporangium</taxon>
    </lineage>
</organism>
<evidence type="ECO:0000313" key="3">
    <source>
        <dbReference type="EMBL" id="ALG15407.1"/>
    </source>
</evidence>
<dbReference type="GO" id="GO:0016137">
    <property type="term" value="P:glycoside metabolic process"/>
    <property type="evidence" value="ECO:0007669"/>
    <property type="project" value="UniProtKB-ARBA"/>
</dbReference>
<gene>
    <name evidence="3" type="ORF">AOZ06_39340</name>
</gene>
<dbReference type="OrthoDB" id="116799at2"/>
<dbReference type="Gene3D" id="3.40.50.150">
    <property type="entry name" value="Vaccinia Virus protein VP39"/>
    <property type="match status" value="1"/>
</dbReference>